<feature type="transmembrane region" description="Helical" evidence="1">
    <location>
        <begin position="21"/>
        <end position="41"/>
    </location>
</feature>
<comment type="caution">
    <text evidence="3">The sequence shown here is derived from an EMBL/GenBank/DDBJ whole genome shotgun (WGS) entry which is preliminary data.</text>
</comment>
<keyword evidence="1" id="KW-0812">Transmembrane</keyword>
<proteinExistence type="predicted"/>
<evidence type="ECO:0000313" key="4">
    <source>
        <dbReference type="Proteomes" id="UP000737113"/>
    </source>
</evidence>
<reference evidence="3" key="1">
    <citation type="submission" date="2020-04" db="EMBL/GenBank/DDBJ databases">
        <title>Description of Shewanella salipaludis sp. nov., isolated from a salt marsh.</title>
        <authorList>
            <person name="Park S."/>
            <person name="Yoon J.-H."/>
        </authorList>
    </citation>
    <scope>NUCLEOTIDE SEQUENCE</scope>
    <source>
        <strain evidence="3">SHSM-M6</strain>
    </source>
</reference>
<organism evidence="3 4">
    <name type="scientific">Shewanella salipaludis</name>
    <dbReference type="NCBI Taxonomy" id="2723052"/>
    <lineage>
        <taxon>Bacteria</taxon>
        <taxon>Pseudomonadati</taxon>
        <taxon>Pseudomonadota</taxon>
        <taxon>Gammaproteobacteria</taxon>
        <taxon>Alteromonadales</taxon>
        <taxon>Shewanellaceae</taxon>
        <taxon>Shewanella</taxon>
    </lineage>
</organism>
<dbReference type="EMBL" id="JAAXYH010000003">
    <property type="protein sequence ID" value="NMH64840.1"/>
    <property type="molecule type" value="Genomic_DNA"/>
</dbReference>
<evidence type="ECO:0000313" key="3">
    <source>
        <dbReference type="EMBL" id="NMH64840.1"/>
    </source>
</evidence>
<protein>
    <recommendedName>
        <fullName evidence="2">Putative Flp pilus-assembly TadG-like N-terminal domain-containing protein</fullName>
    </recommendedName>
</protein>
<keyword evidence="1" id="KW-1133">Transmembrane helix</keyword>
<gene>
    <name evidence="3" type="ORF">HC757_06610</name>
</gene>
<feature type="domain" description="Putative Flp pilus-assembly TadG-like N-terminal" evidence="2">
    <location>
        <begin position="20"/>
        <end position="66"/>
    </location>
</feature>
<keyword evidence="4" id="KW-1185">Reference proteome</keyword>
<dbReference type="Pfam" id="PF13400">
    <property type="entry name" value="Tad"/>
    <property type="match status" value="1"/>
</dbReference>
<name>A0A972FRL2_9GAMM</name>
<keyword evidence="1" id="KW-0472">Membrane</keyword>
<dbReference type="Proteomes" id="UP000737113">
    <property type="component" value="Unassembled WGS sequence"/>
</dbReference>
<sequence length="423" mass="44753">MQPRPRPAVSIDGGMQRQAGAILVMFTIGLFAIIAVAALALDGGDMLLNKGRIQNAVDASALHAAKALDDGATLAEARQAAVVMLAQNLAYAENNALETHVSFSAPNYNITQVTSNISVEFSALPDPFIPTLAEGSEYVRVRVENIAQGNFLAQIMSFNKRLRASAVAGRSTDIMCNHKIVPLLVCAASEDPDDPNGPYGIETEKLYAMKSGSAQDSSTIGPGNFQLLALSGTGGNIVRKSLAGEYSPDACVGAGDTVPTEPGNNVGPVSQGINTRFGQWQGGGLNSIDHPRDRNICQGERVTLDADGNIANEAAAFYTHGQYLNDDDIDSCIDTTIEVNGRREMPVVIGLCDGLANGRNDIDVLSIGCFFLVQDMDQGGQESFIVGEFVEECAGTGNASIDPNFVSNNYTIVLYRDPDSPDS</sequence>
<accession>A0A972FRL2</accession>
<evidence type="ECO:0000259" key="2">
    <source>
        <dbReference type="Pfam" id="PF13400"/>
    </source>
</evidence>
<evidence type="ECO:0000256" key="1">
    <source>
        <dbReference type="SAM" id="Phobius"/>
    </source>
</evidence>
<dbReference type="AlphaFoldDB" id="A0A972FRL2"/>
<dbReference type="InterPro" id="IPR028087">
    <property type="entry name" value="Tad_N"/>
</dbReference>